<evidence type="ECO:0000256" key="3">
    <source>
        <dbReference type="PROSITE-ProRule" id="PRU00023"/>
    </source>
</evidence>
<dbReference type="InterPro" id="IPR036770">
    <property type="entry name" value="Ankyrin_rpt-contain_sf"/>
</dbReference>
<evidence type="ECO:0000256" key="2">
    <source>
        <dbReference type="ARBA" id="ARBA00023043"/>
    </source>
</evidence>
<dbReference type="AlphaFoldDB" id="A0A979FGQ2"/>
<dbReference type="KEGG" id="hazt:125177773"/>
<dbReference type="PROSITE" id="PS50297">
    <property type="entry name" value="ANK_REP_REGION"/>
    <property type="match status" value="2"/>
</dbReference>
<feature type="repeat" description="ANK" evidence="3">
    <location>
        <begin position="102"/>
        <end position="128"/>
    </location>
</feature>
<evidence type="ECO:0000313" key="4">
    <source>
        <dbReference type="Proteomes" id="UP000694843"/>
    </source>
</evidence>
<evidence type="ECO:0000256" key="1">
    <source>
        <dbReference type="ARBA" id="ARBA00022737"/>
    </source>
</evidence>
<dbReference type="PANTHER" id="PTHR24198">
    <property type="entry name" value="ANKYRIN REPEAT AND PROTEIN KINASE DOMAIN-CONTAINING PROTEIN"/>
    <property type="match status" value="1"/>
</dbReference>
<reference evidence="5" key="1">
    <citation type="submission" date="2025-08" db="UniProtKB">
        <authorList>
            <consortium name="RefSeq"/>
        </authorList>
    </citation>
    <scope>IDENTIFICATION</scope>
    <source>
        <tissue evidence="5">Whole organism</tissue>
    </source>
</reference>
<dbReference type="PROSITE" id="PS50088">
    <property type="entry name" value="ANK_REPEAT"/>
    <property type="match status" value="2"/>
</dbReference>
<dbReference type="InterPro" id="IPR002110">
    <property type="entry name" value="Ankyrin_rpt"/>
</dbReference>
<sequence length="277" mass="29786">MGNHHHHHHRSGHYTDYNISGAITTTTTAPPASGVWTALAEGKAPVVRTLLNELCSGVRSSLLNSLQPCGLTPLCLAVACDLKEALPVLLEKGACVRTYSEDGLGPLHLAALRGAPPLVNRLLSAGASWTDGLERDTMTPLECAMFSSHQEVTDMAVAQLQHLQQHLSRRLLQLLHARLLFAAVRADVKNDRSSEGKESRVVTPSVVTRLVKRGGVDVNLRSSPHGNTALHHALMLRSQAVVRNLIELNADDDICNTRGCSPQLIARLAGISLAADK</sequence>
<dbReference type="GeneID" id="125177773"/>
<gene>
    <name evidence="5" type="primary">LOC125177773</name>
</gene>
<proteinExistence type="predicted"/>
<dbReference type="Pfam" id="PF00023">
    <property type="entry name" value="Ank"/>
    <property type="match status" value="1"/>
</dbReference>
<keyword evidence="2 3" id="KW-0040">ANK repeat</keyword>
<dbReference type="PANTHER" id="PTHR24198:SF165">
    <property type="entry name" value="ANKYRIN REPEAT-CONTAINING PROTEIN-RELATED"/>
    <property type="match status" value="1"/>
</dbReference>
<accession>A0A979FGQ2</accession>
<dbReference type="RefSeq" id="XP_047736110.1">
    <property type="nucleotide sequence ID" value="XM_047880154.1"/>
</dbReference>
<dbReference type="Pfam" id="PF12796">
    <property type="entry name" value="Ank_2"/>
    <property type="match status" value="1"/>
</dbReference>
<protein>
    <submittedName>
        <fullName evidence="5">Ankyrin repeat domain-containing protein 39 homolog</fullName>
    </submittedName>
</protein>
<organism evidence="4 5">
    <name type="scientific">Hyalella azteca</name>
    <name type="common">Amphipod</name>
    <dbReference type="NCBI Taxonomy" id="294128"/>
    <lineage>
        <taxon>Eukaryota</taxon>
        <taxon>Metazoa</taxon>
        <taxon>Ecdysozoa</taxon>
        <taxon>Arthropoda</taxon>
        <taxon>Crustacea</taxon>
        <taxon>Multicrustacea</taxon>
        <taxon>Malacostraca</taxon>
        <taxon>Eumalacostraca</taxon>
        <taxon>Peracarida</taxon>
        <taxon>Amphipoda</taxon>
        <taxon>Senticaudata</taxon>
        <taxon>Talitrida</taxon>
        <taxon>Talitroidea</taxon>
        <taxon>Hyalellidae</taxon>
        <taxon>Hyalella</taxon>
    </lineage>
</organism>
<dbReference type="SUPFAM" id="SSF48403">
    <property type="entry name" value="Ankyrin repeat"/>
    <property type="match status" value="1"/>
</dbReference>
<dbReference type="Proteomes" id="UP000694843">
    <property type="component" value="Unplaced"/>
</dbReference>
<keyword evidence="4" id="KW-1185">Reference proteome</keyword>
<evidence type="ECO:0000313" key="5">
    <source>
        <dbReference type="RefSeq" id="XP_047736110.1"/>
    </source>
</evidence>
<keyword evidence="1" id="KW-0677">Repeat</keyword>
<dbReference type="Gene3D" id="1.25.40.20">
    <property type="entry name" value="Ankyrin repeat-containing domain"/>
    <property type="match status" value="2"/>
</dbReference>
<dbReference type="OrthoDB" id="1601181at2759"/>
<name>A0A979FGQ2_HYAAZ</name>
<feature type="repeat" description="ANK" evidence="3">
    <location>
        <begin position="225"/>
        <end position="257"/>
    </location>
</feature>
<dbReference type="SMART" id="SM00248">
    <property type="entry name" value="ANK"/>
    <property type="match status" value="3"/>
</dbReference>